<dbReference type="GO" id="GO:0019005">
    <property type="term" value="C:SCF ubiquitin ligase complex"/>
    <property type="evidence" value="ECO:0007669"/>
    <property type="project" value="TreeGrafter"/>
</dbReference>
<evidence type="ECO:0000259" key="10">
    <source>
        <dbReference type="PROSITE" id="PS50181"/>
    </source>
</evidence>
<keyword evidence="4" id="KW-0963">Cytoplasm</keyword>
<dbReference type="CTD" id="20249924"/>
<dbReference type="PANTHER" id="PTHR12874">
    <property type="entry name" value="F-BOX ONLY PROTEIN 48-RELATED"/>
    <property type="match status" value="1"/>
</dbReference>
<name>V3ZU41_LOTGI</name>
<dbReference type="GeneID" id="20249924"/>
<feature type="region of interest" description="Disordered" evidence="9">
    <location>
        <begin position="57"/>
        <end position="77"/>
    </location>
</feature>
<comment type="subcellular location">
    <subcellularLocation>
        <location evidence="1">Cytoplasm</location>
    </subcellularLocation>
</comment>
<organism evidence="11 12">
    <name type="scientific">Lottia gigantea</name>
    <name type="common">Giant owl limpet</name>
    <dbReference type="NCBI Taxonomy" id="225164"/>
    <lineage>
        <taxon>Eukaryota</taxon>
        <taxon>Metazoa</taxon>
        <taxon>Spiralia</taxon>
        <taxon>Lophotrochozoa</taxon>
        <taxon>Mollusca</taxon>
        <taxon>Gastropoda</taxon>
        <taxon>Patellogastropoda</taxon>
        <taxon>Lottioidea</taxon>
        <taxon>Lottiidae</taxon>
        <taxon>Lottia</taxon>
    </lineage>
</organism>
<dbReference type="GO" id="GO:0005737">
    <property type="term" value="C:cytoplasm"/>
    <property type="evidence" value="ECO:0007669"/>
    <property type="project" value="UniProtKB-SubCell"/>
</dbReference>
<dbReference type="OrthoDB" id="2117972at2759"/>
<dbReference type="InterPro" id="IPR001810">
    <property type="entry name" value="F-box_dom"/>
</dbReference>
<dbReference type="GO" id="GO:0031146">
    <property type="term" value="P:SCF-dependent proteasomal ubiquitin-dependent protein catabolic process"/>
    <property type="evidence" value="ECO:0007669"/>
    <property type="project" value="TreeGrafter"/>
</dbReference>
<dbReference type="Proteomes" id="UP000030746">
    <property type="component" value="Unassembled WGS sequence"/>
</dbReference>
<comment type="pathway">
    <text evidence="2">Protein modification; protein ubiquitination.</text>
</comment>
<dbReference type="KEGG" id="lgi:LOTGIDRAFT_235671"/>
<dbReference type="RefSeq" id="XP_009063346.1">
    <property type="nucleotide sequence ID" value="XM_009065098.1"/>
</dbReference>
<dbReference type="InterPro" id="IPR045464">
    <property type="entry name" value="Hrt3/FBXO9_C"/>
</dbReference>
<evidence type="ECO:0000256" key="5">
    <source>
        <dbReference type="ARBA" id="ARBA00022786"/>
    </source>
</evidence>
<feature type="repeat" description="TPR" evidence="7">
    <location>
        <begin position="77"/>
        <end position="110"/>
    </location>
</feature>
<evidence type="ECO:0000313" key="12">
    <source>
        <dbReference type="Proteomes" id="UP000030746"/>
    </source>
</evidence>
<dbReference type="PROSITE" id="PS50005">
    <property type="entry name" value="TPR"/>
    <property type="match status" value="1"/>
</dbReference>
<gene>
    <name evidence="11" type="ORF">LOTGIDRAFT_235671</name>
</gene>
<proteinExistence type="predicted"/>
<dbReference type="Gene3D" id="1.20.1280.50">
    <property type="match status" value="1"/>
</dbReference>
<dbReference type="FunFam" id="1.20.1280.50:FF:000012">
    <property type="entry name" value="F-box only protein 9"/>
    <property type="match status" value="1"/>
</dbReference>
<dbReference type="OMA" id="RWNRLDF"/>
<accession>V3ZU41</accession>
<keyword evidence="6 7" id="KW-0802">TPR repeat</keyword>
<sequence>MAAVTRAQLYSNCVICYTDNYLPEVLIGEEIEELEGQDDPPNLAQQLEDFRQEWKQELNKGSGGGPDRQPQSKEERAKSLYLRGAEAEQNGDFYIAVGFYKKAIQLVPDIEFKIDYTTTRTPRERQDSECSVESLKTEEEDLLENFQNMHLEDNRLCTQEVAQNSTHISELPIEVIMYILRWVVSSELDVRSLEILSQVCRGFYLCARDEELWKTICSKIWGGAKIGKVKKYGNYRKMYLERPHLLFNGCYISKTSYIRNGEQSLDSFYRPYHIIEYFRYVRLFSDGSILTFCTFDRPQAAVPKLRHKWIKESGLLKGQFKQVGNKVIAELVQSRSNQNQNSGYKYKRRQKNQNDCIYNNYHIEFEISSGGKGIHNILTWTKYYISTFNGGTNKSSVSDIDLTPKMFPPMSFSRVKSYNNYSEDPL</sequence>
<dbReference type="AlphaFoldDB" id="V3ZU41"/>
<dbReference type="HOGENOM" id="CLU_041758_0_0_1"/>
<evidence type="ECO:0000256" key="4">
    <source>
        <dbReference type="ARBA" id="ARBA00022490"/>
    </source>
</evidence>
<dbReference type="CDD" id="cd22089">
    <property type="entry name" value="F-box_FBXO9"/>
    <property type="match status" value="1"/>
</dbReference>
<dbReference type="PANTHER" id="PTHR12874:SF29">
    <property type="entry name" value="F-BOX ONLY PROTEIN 9"/>
    <property type="match status" value="1"/>
</dbReference>
<evidence type="ECO:0000256" key="2">
    <source>
        <dbReference type="ARBA" id="ARBA00004906"/>
    </source>
</evidence>
<evidence type="ECO:0000313" key="11">
    <source>
        <dbReference type="EMBL" id="ESO86105.1"/>
    </source>
</evidence>
<evidence type="ECO:0000256" key="8">
    <source>
        <dbReference type="SAM" id="Coils"/>
    </source>
</evidence>
<feature type="coiled-coil region" evidence="8">
    <location>
        <begin position="125"/>
        <end position="152"/>
    </location>
</feature>
<dbReference type="PROSITE" id="PS50181">
    <property type="entry name" value="FBOX"/>
    <property type="match status" value="1"/>
</dbReference>
<evidence type="ECO:0000256" key="3">
    <source>
        <dbReference type="ARBA" id="ARBA00019775"/>
    </source>
</evidence>
<evidence type="ECO:0000256" key="7">
    <source>
        <dbReference type="PROSITE-ProRule" id="PRU00339"/>
    </source>
</evidence>
<dbReference type="Pfam" id="PF12937">
    <property type="entry name" value="F-box-like"/>
    <property type="match status" value="1"/>
</dbReference>
<keyword evidence="8" id="KW-0175">Coiled coil</keyword>
<reference evidence="11 12" key="1">
    <citation type="journal article" date="2013" name="Nature">
        <title>Insights into bilaterian evolution from three spiralian genomes.</title>
        <authorList>
            <person name="Simakov O."/>
            <person name="Marletaz F."/>
            <person name="Cho S.J."/>
            <person name="Edsinger-Gonzales E."/>
            <person name="Havlak P."/>
            <person name="Hellsten U."/>
            <person name="Kuo D.H."/>
            <person name="Larsson T."/>
            <person name="Lv J."/>
            <person name="Arendt D."/>
            <person name="Savage R."/>
            <person name="Osoegawa K."/>
            <person name="de Jong P."/>
            <person name="Grimwood J."/>
            <person name="Chapman J.A."/>
            <person name="Shapiro H."/>
            <person name="Aerts A."/>
            <person name="Otillar R.P."/>
            <person name="Terry A.Y."/>
            <person name="Boore J.L."/>
            <person name="Grigoriev I.V."/>
            <person name="Lindberg D.R."/>
            <person name="Seaver E.C."/>
            <person name="Weisblat D.A."/>
            <person name="Putnam N.H."/>
            <person name="Rokhsar D.S."/>
        </authorList>
    </citation>
    <scope>NUCLEOTIDE SEQUENCE [LARGE SCALE GENOMIC DNA]</scope>
</reference>
<dbReference type="InterPro" id="IPR036047">
    <property type="entry name" value="F-box-like_dom_sf"/>
</dbReference>
<evidence type="ECO:0000256" key="6">
    <source>
        <dbReference type="ARBA" id="ARBA00022803"/>
    </source>
</evidence>
<keyword evidence="5" id="KW-0833">Ubl conjugation pathway</keyword>
<dbReference type="Pfam" id="PF19270">
    <property type="entry name" value="FBO_C"/>
    <property type="match status" value="1"/>
</dbReference>
<evidence type="ECO:0000256" key="9">
    <source>
        <dbReference type="SAM" id="MobiDB-lite"/>
    </source>
</evidence>
<dbReference type="EMBL" id="KB203188">
    <property type="protein sequence ID" value="ESO86105.1"/>
    <property type="molecule type" value="Genomic_DNA"/>
</dbReference>
<feature type="domain" description="F-box" evidence="10">
    <location>
        <begin position="165"/>
        <end position="216"/>
    </location>
</feature>
<evidence type="ECO:0000256" key="1">
    <source>
        <dbReference type="ARBA" id="ARBA00004496"/>
    </source>
</evidence>
<protein>
    <recommendedName>
        <fullName evidence="3">F-box only protein 9</fullName>
    </recommendedName>
</protein>
<dbReference type="SUPFAM" id="SSF81383">
    <property type="entry name" value="F-box domain"/>
    <property type="match status" value="1"/>
</dbReference>
<keyword evidence="12" id="KW-1185">Reference proteome</keyword>
<dbReference type="STRING" id="225164.V3ZU41"/>
<dbReference type="InterPro" id="IPR019734">
    <property type="entry name" value="TPR_rpt"/>
</dbReference>